<organism evidence="1 2">
    <name type="scientific">Scophthalmus maximus</name>
    <name type="common">Turbot</name>
    <name type="synonym">Psetta maxima</name>
    <dbReference type="NCBI Taxonomy" id="52904"/>
    <lineage>
        <taxon>Eukaryota</taxon>
        <taxon>Metazoa</taxon>
        <taxon>Chordata</taxon>
        <taxon>Craniata</taxon>
        <taxon>Vertebrata</taxon>
        <taxon>Euteleostomi</taxon>
        <taxon>Actinopterygii</taxon>
        <taxon>Neopterygii</taxon>
        <taxon>Teleostei</taxon>
        <taxon>Neoteleostei</taxon>
        <taxon>Acanthomorphata</taxon>
        <taxon>Carangaria</taxon>
        <taxon>Pleuronectiformes</taxon>
        <taxon>Pleuronectoidei</taxon>
        <taxon>Scophthalmidae</taxon>
        <taxon>Scophthalmus</taxon>
    </lineage>
</organism>
<dbReference type="AlphaFoldDB" id="A0A6A4TLB5"/>
<evidence type="ECO:0000313" key="1">
    <source>
        <dbReference type="EMBL" id="KAF0046883.1"/>
    </source>
</evidence>
<name>A0A6A4TLB5_SCOMX</name>
<reference evidence="1 2" key="1">
    <citation type="submission" date="2019-06" db="EMBL/GenBank/DDBJ databases">
        <title>Draft genomes of female and male turbot (Scophthalmus maximus).</title>
        <authorList>
            <person name="Xu H."/>
            <person name="Xu X.-W."/>
            <person name="Shao C."/>
            <person name="Chen S."/>
        </authorList>
    </citation>
    <scope>NUCLEOTIDE SEQUENCE [LARGE SCALE GENOMIC DNA]</scope>
    <source>
        <strain evidence="1">Ysfricsl-2016a</strain>
        <tissue evidence="1">Blood</tissue>
    </source>
</reference>
<dbReference type="Proteomes" id="UP000438429">
    <property type="component" value="Unassembled WGS sequence"/>
</dbReference>
<comment type="caution">
    <text evidence="1">The sequence shown here is derived from an EMBL/GenBank/DDBJ whole genome shotgun (WGS) entry which is preliminary data.</text>
</comment>
<evidence type="ECO:0000313" key="2">
    <source>
        <dbReference type="Proteomes" id="UP000438429"/>
    </source>
</evidence>
<protein>
    <submittedName>
        <fullName evidence="1">Uncharacterized protein</fullName>
    </submittedName>
</protein>
<dbReference type="EMBL" id="VEVO01000001">
    <property type="protein sequence ID" value="KAF0046883.1"/>
    <property type="molecule type" value="Genomic_DNA"/>
</dbReference>
<accession>A0A6A4TLB5</accession>
<proteinExistence type="predicted"/>
<sequence length="136" mass="15251">MIIWRKPRLIATAGGDERIVYNVPTSVSLKKALHVLYEGDGLHLKVVSKNARGILESKGRYSIGQVATHLVLTPTGLMALEKSVVNWWIVRHQTTAARDKVHELKYVSQLNIPCGSRFICQPGKYIFHDEILMSAT</sequence>
<gene>
    <name evidence="1" type="ORF">F2P81_000516</name>
</gene>